<dbReference type="AlphaFoldDB" id="A0A021VPJ0"/>
<evidence type="ECO:0008006" key="3">
    <source>
        <dbReference type="Google" id="ProtNLM"/>
    </source>
</evidence>
<organism evidence="1 2">
    <name type="scientific">Actinotalea ferrariae CF5-4</name>
    <dbReference type="NCBI Taxonomy" id="948458"/>
    <lineage>
        <taxon>Bacteria</taxon>
        <taxon>Bacillati</taxon>
        <taxon>Actinomycetota</taxon>
        <taxon>Actinomycetes</taxon>
        <taxon>Micrococcales</taxon>
        <taxon>Cellulomonadaceae</taxon>
        <taxon>Actinotalea</taxon>
    </lineage>
</organism>
<proteinExistence type="predicted"/>
<sequence>MGRRPPVTEAPEIVCSAKGCREGASWGLRWNNPRLHTADRRKVWLACDDHRGHLEHFLEARGFHRDTVAVGDLDAADG</sequence>
<accession>A0A021VPJ0</accession>
<name>A0A021VPJ0_9CELL</name>
<dbReference type="Proteomes" id="UP000019753">
    <property type="component" value="Unassembled WGS sequence"/>
</dbReference>
<dbReference type="EMBL" id="AXCW01000136">
    <property type="protein sequence ID" value="EYR63033.1"/>
    <property type="molecule type" value="Genomic_DNA"/>
</dbReference>
<gene>
    <name evidence="1" type="ORF">N866_03575</name>
</gene>
<evidence type="ECO:0000313" key="2">
    <source>
        <dbReference type="Proteomes" id="UP000019753"/>
    </source>
</evidence>
<keyword evidence="2" id="KW-1185">Reference proteome</keyword>
<dbReference type="OrthoDB" id="5193525at2"/>
<protein>
    <recommendedName>
        <fullName evidence="3">Acetone carboxylase</fullName>
    </recommendedName>
</protein>
<comment type="caution">
    <text evidence="1">The sequence shown here is derived from an EMBL/GenBank/DDBJ whole genome shotgun (WGS) entry which is preliminary data.</text>
</comment>
<reference evidence="1 2" key="1">
    <citation type="submission" date="2014-01" db="EMBL/GenBank/DDBJ databases">
        <title>Actinotalea ferrariae CF5-4.</title>
        <authorList>
            <person name="Chen F."/>
            <person name="Li Y."/>
            <person name="Wang G."/>
        </authorList>
    </citation>
    <scope>NUCLEOTIDE SEQUENCE [LARGE SCALE GENOMIC DNA]</scope>
    <source>
        <strain evidence="1 2">CF5-4</strain>
    </source>
</reference>
<evidence type="ECO:0000313" key="1">
    <source>
        <dbReference type="EMBL" id="EYR63033.1"/>
    </source>
</evidence>